<dbReference type="AlphaFoldDB" id="A0A448YI25"/>
<sequence length="262" mass="28536">MSDKIEPVTVAVTPLSYSAFTHFKSYPLVADFSGFLSSFPFASLVAGYISLAINTILTYSSTVPFFTQAFNNVDSFADSILSQFDKLVPSATTFSTADITSFVKGYLTSLDSYVHGYLSTAYHYVEGIVDPIVKRSNDLYESVLDFVLPVKKEVDSTVAEQKDAAADQIHRAVDLAKGTYQRAEPYVRQVTSIPSYVTSVYQDEKSQGSNTQQAIAKTTSRLSGEAYGTLKPRIDRFVASTKPAANGISAEVTKVTGTEIRA</sequence>
<dbReference type="Proteomes" id="UP000290900">
    <property type="component" value="Unassembled WGS sequence"/>
</dbReference>
<proteinExistence type="predicted"/>
<evidence type="ECO:0000313" key="2">
    <source>
        <dbReference type="Proteomes" id="UP000290900"/>
    </source>
</evidence>
<organism evidence="1 2">
    <name type="scientific">Brettanomyces naardenensis</name>
    <name type="common">Yeast</name>
    <dbReference type="NCBI Taxonomy" id="13370"/>
    <lineage>
        <taxon>Eukaryota</taxon>
        <taxon>Fungi</taxon>
        <taxon>Dikarya</taxon>
        <taxon>Ascomycota</taxon>
        <taxon>Saccharomycotina</taxon>
        <taxon>Pichiomycetes</taxon>
        <taxon>Pichiales</taxon>
        <taxon>Pichiaceae</taxon>
        <taxon>Brettanomyces</taxon>
    </lineage>
</organism>
<dbReference type="EMBL" id="CAACVR010000005">
    <property type="protein sequence ID" value="VEU20579.1"/>
    <property type="molecule type" value="Genomic_DNA"/>
</dbReference>
<dbReference type="OrthoDB" id="3990977at2759"/>
<name>A0A448YI25_BRENA</name>
<accession>A0A448YI25</accession>
<gene>
    <name evidence="1" type="ORF">BRENAR_LOCUS1314</name>
</gene>
<keyword evidence="2" id="KW-1185">Reference proteome</keyword>
<evidence type="ECO:0000313" key="1">
    <source>
        <dbReference type="EMBL" id="VEU20579.1"/>
    </source>
</evidence>
<dbReference type="Pfam" id="PF17316">
    <property type="entry name" value="Perilipin_2"/>
    <property type="match status" value="2"/>
</dbReference>
<protein>
    <submittedName>
        <fullName evidence="1">DEKNAAC101452</fullName>
    </submittedName>
</protein>
<dbReference type="InParanoid" id="A0A448YI25"/>
<reference evidence="1 2" key="1">
    <citation type="submission" date="2018-12" db="EMBL/GenBank/DDBJ databases">
        <authorList>
            <person name="Tiukova I."/>
            <person name="Dainat J."/>
        </authorList>
    </citation>
    <scope>NUCLEOTIDE SEQUENCE [LARGE SCALE GENOMIC DNA]</scope>
</reference>